<evidence type="ECO:0000313" key="2">
    <source>
        <dbReference type="EMBL" id="KAH0462919.1"/>
    </source>
</evidence>
<proteinExistence type="predicted"/>
<reference evidence="2 3" key="1">
    <citation type="journal article" date="2021" name="Hortic Res">
        <title>Chromosome-scale assembly of the Dendrobium chrysotoxum genome enhances the understanding of orchid evolution.</title>
        <authorList>
            <person name="Zhang Y."/>
            <person name="Zhang G.Q."/>
            <person name="Zhang D."/>
            <person name="Liu X.D."/>
            <person name="Xu X.Y."/>
            <person name="Sun W.H."/>
            <person name="Yu X."/>
            <person name="Zhu X."/>
            <person name="Wang Z.W."/>
            <person name="Zhao X."/>
            <person name="Zhong W.Y."/>
            <person name="Chen H."/>
            <person name="Yin W.L."/>
            <person name="Huang T."/>
            <person name="Niu S.C."/>
            <person name="Liu Z.J."/>
        </authorList>
    </citation>
    <scope>NUCLEOTIDE SEQUENCE [LARGE SCALE GENOMIC DNA]</scope>
    <source>
        <strain evidence="2">Lindl</strain>
    </source>
</reference>
<dbReference type="AlphaFoldDB" id="A0AAV7H559"/>
<feature type="region of interest" description="Disordered" evidence="1">
    <location>
        <begin position="40"/>
        <end position="67"/>
    </location>
</feature>
<sequence length="85" mass="9587">MVFRLVITDRFLVDRPPPSSFHVLLFVDVLCFSIGSDRGRAEEVRSDGEGKDGVETDREHEEPAGDLLQAEERFAQEGIRALRSL</sequence>
<keyword evidence="3" id="KW-1185">Reference proteome</keyword>
<feature type="compositionally biased region" description="Basic and acidic residues" evidence="1">
    <location>
        <begin position="40"/>
        <end position="63"/>
    </location>
</feature>
<accession>A0AAV7H559</accession>
<gene>
    <name evidence="2" type="ORF">IEQ34_007501</name>
</gene>
<name>A0AAV7H559_DENCH</name>
<organism evidence="2 3">
    <name type="scientific">Dendrobium chrysotoxum</name>
    <name type="common">Orchid</name>
    <dbReference type="NCBI Taxonomy" id="161865"/>
    <lineage>
        <taxon>Eukaryota</taxon>
        <taxon>Viridiplantae</taxon>
        <taxon>Streptophyta</taxon>
        <taxon>Embryophyta</taxon>
        <taxon>Tracheophyta</taxon>
        <taxon>Spermatophyta</taxon>
        <taxon>Magnoliopsida</taxon>
        <taxon>Liliopsida</taxon>
        <taxon>Asparagales</taxon>
        <taxon>Orchidaceae</taxon>
        <taxon>Epidendroideae</taxon>
        <taxon>Malaxideae</taxon>
        <taxon>Dendrobiinae</taxon>
        <taxon>Dendrobium</taxon>
    </lineage>
</organism>
<evidence type="ECO:0000313" key="3">
    <source>
        <dbReference type="Proteomes" id="UP000775213"/>
    </source>
</evidence>
<dbReference type="Proteomes" id="UP000775213">
    <property type="component" value="Unassembled WGS sequence"/>
</dbReference>
<protein>
    <submittedName>
        <fullName evidence="2">Uncharacterized protein</fullName>
    </submittedName>
</protein>
<evidence type="ECO:0000256" key="1">
    <source>
        <dbReference type="SAM" id="MobiDB-lite"/>
    </source>
</evidence>
<dbReference type="EMBL" id="JAGFBR010000008">
    <property type="protein sequence ID" value="KAH0462919.1"/>
    <property type="molecule type" value="Genomic_DNA"/>
</dbReference>
<comment type="caution">
    <text evidence="2">The sequence shown here is derived from an EMBL/GenBank/DDBJ whole genome shotgun (WGS) entry which is preliminary data.</text>
</comment>